<dbReference type="Proteomes" id="UP001460270">
    <property type="component" value="Unassembled WGS sequence"/>
</dbReference>
<protein>
    <submittedName>
        <fullName evidence="2">Uncharacterized protein</fullName>
    </submittedName>
</protein>
<keyword evidence="3" id="KW-1185">Reference proteome</keyword>
<accession>A0AAW0PC40</accession>
<reference evidence="3" key="1">
    <citation type="submission" date="2024-04" db="EMBL/GenBank/DDBJ databases">
        <title>Salinicola lusitanus LLJ914,a marine bacterium isolated from the Okinawa Trough.</title>
        <authorList>
            <person name="Li J."/>
        </authorList>
    </citation>
    <scope>NUCLEOTIDE SEQUENCE [LARGE SCALE GENOMIC DNA]</scope>
</reference>
<dbReference type="EMBL" id="JBBPFD010000007">
    <property type="protein sequence ID" value="KAK7919484.1"/>
    <property type="molecule type" value="Genomic_DNA"/>
</dbReference>
<evidence type="ECO:0000313" key="3">
    <source>
        <dbReference type="Proteomes" id="UP001460270"/>
    </source>
</evidence>
<gene>
    <name evidence="2" type="ORF">WMY93_010768</name>
</gene>
<proteinExistence type="predicted"/>
<feature type="region of interest" description="Disordered" evidence="1">
    <location>
        <begin position="70"/>
        <end position="112"/>
    </location>
</feature>
<dbReference type="AlphaFoldDB" id="A0AAW0PC40"/>
<name>A0AAW0PC40_9GOBI</name>
<comment type="caution">
    <text evidence="2">The sequence shown here is derived from an EMBL/GenBank/DDBJ whole genome shotgun (WGS) entry which is preliminary data.</text>
</comment>
<sequence>MTLELENRARAWRTDKVEVIRVNESGVPQGSAITTVSYQQPSPVFWVTTETGPWTDPRSSVVLRRLTKPREQTRGWRRHTVVKPPVTKSHSDHHGEGHGPAAGVSHALFRRG</sequence>
<evidence type="ECO:0000313" key="2">
    <source>
        <dbReference type="EMBL" id="KAK7919484.1"/>
    </source>
</evidence>
<evidence type="ECO:0000256" key="1">
    <source>
        <dbReference type="SAM" id="MobiDB-lite"/>
    </source>
</evidence>
<organism evidence="2 3">
    <name type="scientific">Mugilogobius chulae</name>
    <name type="common">yellowstripe goby</name>
    <dbReference type="NCBI Taxonomy" id="88201"/>
    <lineage>
        <taxon>Eukaryota</taxon>
        <taxon>Metazoa</taxon>
        <taxon>Chordata</taxon>
        <taxon>Craniata</taxon>
        <taxon>Vertebrata</taxon>
        <taxon>Euteleostomi</taxon>
        <taxon>Actinopterygii</taxon>
        <taxon>Neopterygii</taxon>
        <taxon>Teleostei</taxon>
        <taxon>Neoteleostei</taxon>
        <taxon>Acanthomorphata</taxon>
        <taxon>Gobiaria</taxon>
        <taxon>Gobiiformes</taxon>
        <taxon>Gobioidei</taxon>
        <taxon>Gobiidae</taxon>
        <taxon>Gobionellinae</taxon>
        <taxon>Mugilogobius</taxon>
    </lineage>
</organism>